<dbReference type="AlphaFoldDB" id="A0A8D8FK06"/>
<name>A0A8D8FK06_CULPI</name>
<dbReference type="EMBL" id="HBUE01071688">
    <property type="protein sequence ID" value="CAG6472904.1"/>
    <property type="molecule type" value="Transcribed_RNA"/>
</dbReference>
<accession>A0A8D8FK06</accession>
<protein>
    <submittedName>
        <fullName evidence="1">(northern house mosquito) hypothetical protein</fullName>
    </submittedName>
</protein>
<reference evidence="1" key="1">
    <citation type="submission" date="2021-05" db="EMBL/GenBank/DDBJ databases">
        <authorList>
            <person name="Alioto T."/>
            <person name="Alioto T."/>
            <person name="Gomez Garrido J."/>
        </authorList>
    </citation>
    <scope>NUCLEOTIDE SEQUENCE</scope>
</reference>
<evidence type="ECO:0000313" key="1">
    <source>
        <dbReference type="EMBL" id="CAG6472904.1"/>
    </source>
</evidence>
<proteinExistence type="predicted"/>
<organism evidence="1">
    <name type="scientific">Culex pipiens</name>
    <name type="common">House mosquito</name>
    <dbReference type="NCBI Taxonomy" id="7175"/>
    <lineage>
        <taxon>Eukaryota</taxon>
        <taxon>Metazoa</taxon>
        <taxon>Ecdysozoa</taxon>
        <taxon>Arthropoda</taxon>
        <taxon>Hexapoda</taxon>
        <taxon>Insecta</taxon>
        <taxon>Pterygota</taxon>
        <taxon>Neoptera</taxon>
        <taxon>Endopterygota</taxon>
        <taxon>Diptera</taxon>
        <taxon>Nematocera</taxon>
        <taxon>Culicoidea</taxon>
        <taxon>Culicidae</taxon>
        <taxon>Culicinae</taxon>
        <taxon>Culicini</taxon>
        <taxon>Culex</taxon>
        <taxon>Culex</taxon>
    </lineage>
</organism>
<sequence>MFLGFAGLLFDAVSGPESGLPVRFVPAAPVHAGGVQAQLLRVRGSVHRGLRNLPERDHSTHEQWIQHGRKAQPNLEIAKSQITLQSTFFLLHRYSSHRPYYS</sequence>